<reference evidence="3" key="2">
    <citation type="journal article" date="2017" name="Nat. Plants">
        <title>The Aegilops tauschii genome reveals multiple impacts of transposons.</title>
        <authorList>
            <person name="Zhao G."/>
            <person name="Zou C."/>
            <person name="Li K."/>
            <person name="Wang K."/>
            <person name="Li T."/>
            <person name="Gao L."/>
            <person name="Zhang X."/>
            <person name="Wang H."/>
            <person name="Yang Z."/>
            <person name="Liu X."/>
            <person name="Jiang W."/>
            <person name="Mao L."/>
            <person name="Kong X."/>
            <person name="Jiao Y."/>
            <person name="Jia J."/>
        </authorList>
    </citation>
    <scope>NUCLEOTIDE SEQUENCE [LARGE SCALE GENOMIC DNA]</scope>
    <source>
        <strain evidence="3">cv. AL8/78</strain>
    </source>
</reference>
<sequence length="175" mass="19225">MVVLCFYIRWSEMLPCTQDSGVLISFQCPEPHFSFSLLFLNLINELQCLTLRVTVDDGLIFEGTKAPAAPDRSPGEVPALRAGEGAGGAREAARRRRPRSGGAHAAAAGASLVGETRPAPERRFGRRQLPDRVRGHPLHGSLRLCHPERLRRAVRNFGEREPRGGWGVLPVSRQA</sequence>
<dbReference type="EnsemblPlants" id="AET2Gv20201500.10">
    <property type="protein sequence ID" value="AET2Gv20201500.10"/>
    <property type="gene ID" value="AET2Gv20201500"/>
</dbReference>
<keyword evidence="3" id="KW-1185">Reference proteome</keyword>
<feature type="compositionally biased region" description="Basic and acidic residues" evidence="1">
    <location>
        <begin position="118"/>
        <end position="134"/>
    </location>
</feature>
<evidence type="ECO:0000313" key="2">
    <source>
        <dbReference type="EnsemblPlants" id="AET2Gv20201500.10"/>
    </source>
</evidence>
<protein>
    <submittedName>
        <fullName evidence="2">Uncharacterized protein</fullName>
    </submittedName>
</protein>
<reference evidence="2" key="3">
    <citation type="journal article" date="2017" name="Nature">
        <title>Genome sequence of the progenitor of the wheat D genome Aegilops tauschii.</title>
        <authorList>
            <person name="Luo M.C."/>
            <person name="Gu Y.Q."/>
            <person name="Puiu D."/>
            <person name="Wang H."/>
            <person name="Twardziok S.O."/>
            <person name="Deal K.R."/>
            <person name="Huo N."/>
            <person name="Zhu T."/>
            <person name="Wang L."/>
            <person name="Wang Y."/>
            <person name="McGuire P.E."/>
            <person name="Liu S."/>
            <person name="Long H."/>
            <person name="Ramasamy R.K."/>
            <person name="Rodriguez J.C."/>
            <person name="Van S.L."/>
            <person name="Yuan L."/>
            <person name="Wang Z."/>
            <person name="Xia Z."/>
            <person name="Xiao L."/>
            <person name="Anderson O.D."/>
            <person name="Ouyang S."/>
            <person name="Liang Y."/>
            <person name="Zimin A.V."/>
            <person name="Pertea G."/>
            <person name="Qi P."/>
            <person name="Bennetzen J.L."/>
            <person name="Dai X."/>
            <person name="Dawson M.W."/>
            <person name="Muller H.G."/>
            <person name="Kugler K."/>
            <person name="Rivarola-Duarte L."/>
            <person name="Spannagl M."/>
            <person name="Mayer K.F.X."/>
            <person name="Lu F.H."/>
            <person name="Bevan M.W."/>
            <person name="Leroy P."/>
            <person name="Li P."/>
            <person name="You F.M."/>
            <person name="Sun Q."/>
            <person name="Liu Z."/>
            <person name="Lyons E."/>
            <person name="Wicker T."/>
            <person name="Salzberg S.L."/>
            <person name="Devos K.M."/>
            <person name="Dvorak J."/>
        </authorList>
    </citation>
    <scope>NUCLEOTIDE SEQUENCE [LARGE SCALE GENOMIC DNA]</scope>
    <source>
        <strain evidence="2">cv. AL8/78</strain>
    </source>
</reference>
<evidence type="ECO:0000313" key="3">
    <source>
        <dbReference type="Proteomes" id="UP000015105"/>
    </source>
</evidence>
<evidence type="ECO:0000256" key="1">
    <source>
        <dbReference type="SAM" id="MobiDB-lite"/>
    </source>
</evidence>
<reference evidence="3" key="1">
    <citation type="journal article" date="2014" name="Science">
        <title>Ancient hybridizations among the ancestral genomes of bread wheat.</title>
        <authorList>
            <consortium name="International Wheat Genome Sequencing Consortium,"/>
            <person name="Marcussen T."/>
            <person name="Sandve S.R."/>
            <person name="Heier L."/>
            <person name="Spannagl M."/>
            <person name="Pfeifer M."/>
            <person name="Jakobsen K.S."/>
            <person name="Wulff B.B."/>
            <person name="Steuernagel B."/>
            <person name="Mayer K.F."/>
            <person name="Olsen O.A."/>
        </authorList>
    </citation>
    <scope>NUCLEOTIDE SEQUENCE [LARGE SCALE GENOMIC DNA]</scope>
    <source>
        <strain evidence="3">cv. AL8/78</strain>
    </source>
</reference>
<reference evidence="2" key="4">
    <citation type="submission" date="2019-03" db="UniProtKB">
        <authorList>
            <consortium name="EnsemblPlants"/>
        </authorList>
    </citation>
    <scope>IDENTIFICATION</scope>
</reference>
<feature type="region of interest" description="Disordered" evidence="1">
    <location>
        <begin position="66"/>
        <end position="140"/>
    </location>
</feature>
<dbReference type="Gramene" id="AET2Gv20201500.10">
    <property type="protein sequence ID" value="AET2Gv20201500.10"/>
    <property type="gene ID" value="AET2Gv20201500"/>
</dbReference>
<name>A0A453AN06_AEGTS</name>
<dbReference type="Proteomes" id="UP000015105">
    <property type="component" value="Chromosome 2D"/>
</dbReference>
<dbReference type="AlphaFoldDB" id="A0A453AN06"/>
<proteinExistence type="predicted"/>
<accession>A0A453AN06</accession>
<reference evidence="2" key="5">
    <citation type="journal article" date="2021" name="G3 (Bethesda)">
        <title>Aegilops tauschii genome assembly Aet v5.0 features greater sequence contiguity and improved annotation.</title>
        <authorList>
            <person name="Wang L."/>
            <person name="Zhu T."/>
            <person name="Rodriguez J.C."/>
            <person name="Deal K.R."/>
            <person name="Dubcovsky J."/>
            <person name="McGuire P.E."/>
            <person name="Lux T."/>
            <person name="Spannagl M."/>
            <person name="Mayer K.F.X."/>
            <person name="Baldrich P."/>
            <person name="Meyers B.C."/>
            <person name="Huo N."/>
            <person name="Gu Y.Q."/>
            <person name="Zhou H."/>
            <person name="Devos K.M."/>
            <person name="Bennetzen J.L."/>
            <person name="Unver T."/>
            <person name="Budak H."/>
            <person name="Gulick P.J."/>
            <person name="Galiba G."/>
            <person name="Kalapos B."/>
            <person name="Nelson D.R."/>
            <person name="Li P."/>
            <person name="You F.M."/>
            <person name="Luo M.C."/>
            <person name="Dvorak J."/>
        </authorList>
    </citation>
    <scope>NUCLEOTIDE SEQUENCE [LARGE SCALE GENOMIC DNA]</scope>
    <source>
        <strain evidence="2">cv. AL8/78</strain>
    </source>
</reference>
<organism evidence="2 3">
    <name type="scientific">Aegilops tauschii subsp. strangulata</name>
    <name type="common">Goatgrass</name>
    <dbReference type="NCBI Taxonomy" id="200361"/>
    <lineage>
        <taxon>Eukaryota</taxon>
        <taxon>Viridiplantae</taxon>
        <taxon>Streptophyta</taxon>
        <taxon>Embryophyta</taxon>
        <taxon>Tracheophyta</taxon>
        <taxon>Spermatophyta</taxon>
        <taxon>Magnoliopsida</taxon>
        <taxon>Liliopsida</taxon>
        <taxon>Poales</taxon>
        <taxon>Poaceae</taxon>
        <taxon>BOP clade</taxon>
        <taxon>Pooideae</taxon>
        <taxon>Triticodae</taxon>
        <taxon>Triticeae</taxon>
        <taxon>Triticinae</taxon>
        <taxon>Aegilops</taxon>
    </lineage>
</organism>
<feature type="compositionally biased region" description="Low complexity" evidence="1">
    <location>
        <begin position="100"/>
        <end position="112"/>
    </location>
</feature>